<evidence type="ECO:0000313" key="2">
    <source>
        <dbReference type="Proteomes" id="UP000838756"/>
    </source>
</evidence>
<reference evidence="1" key="1">
    <citation type="submission" date="2022-03" db="EMBL/GenBank/DDBJ databases">
        <authorList>
            <person name="Lindestad O."/>
        </authorList>
    </citation>
    <scope>NUCLEOTIDE SEQUENCE</scope>
</reference>
<accession>A0A8S4S485</accession>
<dbReference type="Proteomes" id="UP000838756">
    <property type="component" value="Unassembled WGS sequence"/>
</dbReference>
<proteinExistence type="predicted"/>
<dbReference type="AlphaFoldDB" id="A0A8S4S485"/>
<comment type="caution">
    <text evidence="1">The sequence shown here is derived from an EMBL/GenBank/DDBJ whole genome shotgun (WGS) entry which is preliminary data.</text>
</comment>
<name>A0A8S4S485_9NEOP</name>
<evidence type="ECO:0000313" key="1">
    <source>
        <dbReference type="EMBL" id="CAH2247542.1"/>
    </source>
</evidence>
<protein>
    <submittedName>
        <fullName evidence="1">Jg743 protein</fullName>
    </submittedName>
</protein>
<gene>
    <name evidence="1" type="primary">jg743</name>
    <name evidence="1" type="ORF">PAEG_LOCUS21593</name>
</gene>
<organism evidence="1 2">
    <name type="scientific">Pararge aegeria aegeria</name>
    <dbReference type="NCBI Taxonomy" id="348720"/>
    <lineage>
        <taxon>Eukaryota</taxon>
        <taxon>Metazoa</taxon>
        <taxon>Ecdysozoa</taxon>
        <taxon>Arthropoda</taxon>
        <taxon>Hexapoda</taxon>
        <taxon>Insecta</taxon>
        <taxon>Pterygota</taxon>
        <taxon>Neoptera</taxon>
        <taxon>Endopterygota</taxon>
        <taxon>Lepidoptera</taxon>
        <taxon>Glossata</taxon>
        <taxon>Ditrysia</taxon>
        <taxon>Papilionoidea</taxon>
        <taxon>Nymphalidae</taxon>
        <taxon>Satyrinae</taxon>
        <taxon>Satyrini</taxon>
        <taxon>Parargina</taxon>
        <taxon>Pararge</taxon>
    </lineage>
</organism>
<keyword evidence="2" id="KW-1185">Reference proteome</keyword>
<dbReference type="EMBL" id="CAKXAJ010025963">
    <property type="protein sequence ID" value="CAH2247542.1"/>
    <property type="molecule type" value="Genomic_DNA"/>
</dbReference>
<sequence>MFALPVASCTKQSAARQTSVIPGSGSGYGNGGVRGVENLRHRFRCQPRRLVLSIYNACTLSTDGKVIELEEVMSKLRWDITAFSEVRQEGQDSIILESGTLFYYLGGDHQSQGGIGYIVQKSLMASFVCLHSLAVLSITYISIWTLNLPRIYLVVFPAKVPGKANKHTITCDAASHPLSLRALMTRPHIGLQSQHANELQYFVYKVYFCKDEIYRYLFLKLHFFWRKKDESKFIRCARTLPQKTDTLKLAIVNIFGK</sequence>
<dbReference type="OrthoDB" id="2347980at2759"/>